<comment type="caution">
    <text evidence="2">The sequence shown here is derived from an EMBL/GenBank/DDBJ whole genome shotgun (WGS) entry which is preliminary data.</text>
</comment>
<evidence type="ECO:0000313" key="2">
    <source>
        <dbReference type="EMBL" id="KAJ7782787.1"/>
    </source>
</evidence>
<reference evidence="2" key="1">
    <citation type="submission" date="2023-03" db="EMBL/GenBank/DDBJ databases">
        <title>Massive genome expansion in bonnet fungi (Mycena s.s.) driven by repeated elements and novel gene families across ecological guilds.</title>
        <authorList>
            <consortium name="Lawrence Berkeley National Laboratory"/>
            <person name="Harder C.B."/>
            <person name="Miyauchi S."/>
            <person name="Viragh M."/>
            <person name="Kuo A."/>
            <person name="Thoen E."/>
            <person name="Andreopoulos B."/>
            <person name="Lu D."/>
            <person name="Skrede I."/>
            <person name="Drula E."/>
            <person name="Henrissat B."/>
            <person name="Morin E."/>
            <person name="Kohler A."/>
            <person name="Barry K."/>
            <person name="LaButti K."/>
            <person name="Morin E."/>
            <person name="Salamov A."/>
            <person name="Lipzen A."/>
            <person name="Mereny Z."/>
            <person name="Hegedus B."/>
            <person name="Baldrian P."/>
            <person name="Stursova M."/>
            <person name="Weitz H."/>
            <person name="Taylor A."/>
            <person name="Grigoriev I.V."/>
            <person name="Nagy L.G."/>
            <person name="Martin F."/>
            <person name="Kauserud H."/>
        </authorList>
    </citation>
    <scope>NUCLEOTIDE SEQUENCE</scope>
    <source>
        <strain evidence="2">CBHHK182m</strain>
    </source>
</reference>
<proteinExistence type="predicted"/>
<keyword evidence="1" id="KW-0812">Transmembrane</keyword>
<feature type="transmembrane region" description="Helical" evidence="1">
    <location>
        <begin position="12"/>
        <end position="40"/>
    </location>
</feature>
<feature type="transmembrane region" description="Helical" evidence="1">
    <location>
        <begin position="60"/>
        <end position="84"/>
    </location>
</feature>
<dbReference type="AlphaFoldDB" id="A0AAD7P0L0"/>
<evidence type="ECO:0000256" key="1">
    <source>
        <dbReference type="SAM" id="Phobius"/>
    </source>
</evidence>
<gene>
    <name evidence="2" type="ORF">B0H16DRAFT_1682190</name>
</gene>
<organism evidence="2 3">
    <name type="scientific">Mycena metata</name>
    <dbReference type="NCBI Taxonomy" id="1033252"/>
    <lineage>
        <taxon>Eukaryota</taxon>
        <taxon>Fungi</taxon>
        <taxon>Dikarya</taxon>
        <taxon>Basidiomycota</taxon>
        <taxon>Agaricomycotina</taxon>
        <taxon>Agaricomycetes</taxon>
        <taxon>Agaricomycetidae</taxon>
        <taxon>Agaricales</taxon>
        <taxon>Marasmiineae</taxon>
        <taxon>Mycenaceae</taxon>
        <taxon>Mycena</taxon>
    </lineage>
</organism>
<feature type="transmembrane region" description="Helical" evidence="1">
    <location>
        <begin position="148"/>
        <end position="169"/>
    </location>
</feature>
<feature type="transmembrane region" description="Helical" evidence="1">
    <location>
        <begin position="96"/>
        <end position="118"/>
    </location>
</feature>
<keyword evidence="3" id="KW-1185">Reference proteome</keyword>
<dbReference type="Proteomes" id="UP001215598">
    <property type="component" value="Unassembled WGS sequence"/>
</dbReference>
<keyword evidence="1" id="KW-1133">Transmembrane helix</keyword>
<accession>A0AAD7P0L0</accession>
<name>A0AAD7P0L0_9AGAR</name>
<keyword evidence="1" id="KW-0472">Membrane</keyword>
<dbReference type="EMBL" id="JARKIB010000003">
    <property type="protein sequence ID" value="KAJ7782787.1"/>
    <property type="molecule type" value="Genomic_DNA"/>
</dbReference>
<evidence type="ECO:0000313" key="3">
    <source>
        <dbReference type="Proteomes" id="UP001215598"/>
    </source>
</evidence>
<protein>
    <submittedName>
        <fullName evidence="2">Uncharacterized protein</fullName>
    </submittedName>
</protein>
<sequence length="226" mass="24495">MAPKYLCCLPLRLGVLVISFLQFIASGAVAAFLVTILVLNADDKTDAAKVSAASTAEARAIFIVLAILYAIEALVSLTGFIGAIRKKESYVGIFSNLLRLFLGLQVVAVIAYIAIYFASKSEFKKICIEDSTNQQDINACSAANYSPWVVIVSAVIPLLFQAYGVYIVSSYVTKLRNEKVISEESFGFKGPGYAPVPNDLEQYPLSDRPLAYPYADNSHSFGASHV</sequence>